<dbReference type="InterPro" id="IPR027417">
    <property type="entry name" value="P-loop_NTPase"/>
</dbReference>
<dbReference type="AlphaFoldDB" id="A0A938XP22"/>
<dbReference type="PANTHER" id="PTHR21299">
    <property type="entry name" value="CYTIDYLATE KINASE/PANTOATE-BETA-ALANINE LIGASE"/>
    <property type="match status" value="1"/>
</dbReference>
<dbReference type="SUPFAM" id="SSF52540">
    <property type="entry name" value="P-loop containing nucleoside triphosphate hydrolases"/>
    <property type="match status" value="1"/>
</dbReference>
<dbReference type="GO" id="GO:0006220">
    <property type="term" value="P:pyrimidine nucleotide metabolic process"/>
    <property type="evidence" value="ECO:0007669"/>
    <property type="project" value="UniProtKB-UniRule"/>
</dbReference>
<accession>A0A938XP22</accession>
<comment type="similarity">
    <text evidence="1 8">Belongs to the cytidylate kinase family. Type 1 subfamily.</text>
</comment>
<evidence type="ECO:0000256" key="7">
    <source>
        <dbReference type="ARBA" id="ARBA00048478"/>
    </source>
</evidence>
<evidence type="ECO:0000256" key="5">
    <source>
        <dbReference type="ARBA" id="ARBA00022840"/>
    </source>
</evidence>
<keyword evidence="5 8" id="KW-0067">ATP-binding</keyword>
<evidence type="ECO:0000256" key="8">
    <source>
        <dbReference type="HAMAP-Rule" id="MF_00238"/>
    </source>
</evidence>
<comment type="caution">
    <text evidence="10">The sequence shown here is derived from an EMBL/GenBank/DDBJ whole genome shotgun (WGS) entry which is preliminary data.</text>
</comment>
<keyword evidence="2 8" id="KW-0808">Transferase</keyword>
<dbReference type="GO" id="GO:0015949">
    <property type="term" value="P:nucleobase-containing small molecule interconversion"/>
    <property type="evidence" value="ECO:0007669"/>
    <property type="project" value="TreeGrafter"/>
</dbReference>
<proteinExistence type="inferred from homology"/>
<evidence type="ECO:0000313" key="11">
    <source>
        <dbReference type="Proteomes" id="UP000774000"/>
    </source>
</evidence>
<dbReference type="InterPro" id="IPR003136">
    <property type="entry name" value="Cytidylate_kin"/>
</dbReference>
<dbReference type="InterPro" id="IPR011994">
    <property type="entry name" value="Cytidylate_kinase_dom"/>
</dbReference>
<feature type="domain" description="Cytidylate kinase" evidence="9">
    <location>
        <begin position="9"/>
        <end position="222"/>
    </location>
</feature>
<dbReference type="EC" id="2.7.4.25" evidence="8"/>
<name>A0A938XP22_9FIRM</name>
<dbReference type="Pfam" id="PF02224">
    <property type="entry name" value="Cytidylate_kin"/>
    <property type="match status" value="1"/>
</dbReference>
<dbReference type="RefSeq" id="WP_204701242.1">
    <property type="nucleotide sequence ID" value="NZ_JAFBDQ010000005.1"/>
</dbReference>
<feature type="binding site" evidence="8">
    <location>
        <begin position="13"/>
        <end position="21"/>
    </location>
    <ligand>
        <name>ATP</name>
        <dbReference type="ChEBI" id="CHEBI:30616"/>
    </ligand>
</feature>
<reference evidence="10" key="1">
    <citation type="submission" date="2021-01" db="EMBL/GenBank/DDBJ databases">
        <title>Genomic Encyclopedia of Type Strains, Phase IV (KMG-IV): sequencing the most valuable type-strain genomes for metagenomic binning, comparative biology and taxonomic classification.</title>
        <authorList>
            <person name="Goeker M."/>
        </authorList>
    </citation>
    <scope>NUCLEOTIDE SEQUENCE</scope>
    <source>
        <strain evidence="10">DSM 23230</strain>
    </source>
</reference>
<dbReference type="CDD" id="cd02020">
    <property type="entry name" value="CMPK"/>
    <property type="match status" value="1"/>
</dbReference>
<protein>
    <recommendedName>
        <fullName evidence="8">Cytidylate kinase</fullName>
        <shortName evidence="8">CK</shortName>
        <ecNumber evidence="8">2.7.4.25</ecNumber>
    </recommendedName>
    <alternativeName>
        <fullName evidence="8">Cytidine monophosphate kinase</fullName>
        <shortName evidence="8">CMP kinase</shortName>
    </alternativeName>
</protein>
<evidence type="ECO:0000256" key="2">
    <source>
        <dbReference type="ARBA" id="ARBA00022679"/>
    </source>
</evidence>
<dbReference type="NCBIfam" id="TIGR00017">
    <property type="entry name" value="cmk"/>
    <property type="match status" value="1"/>
</dbReference>
<evidence type="ECO:0000256" key="6">
    <source>
        <dbReference type="ARBA" id="ARBA00047615"/>
    </source>
</evidence>
<dbReference type="EMBL" id="JAFBDQ010000005">
    <property type="protein sequence ID" value="MBM7556468.1"/>
    <property type="molecule type" value="Genomic_DNA"/>
</dbReference>
<gene>
    <name evidence="8" type="primary">cmk</name>
    <name evidence="10" type="ORF">JOC47_001311</name>
</gene>
<comment type="subcellular location">
    <subcellularLocation>
        <location evidence="8">Cytoplasm</location>
    </subcellularLocation>
</comment>
<dbReference type="Gene3D" id="3.40.50.300">
    <property type="entry name" value="P-loop containing nucleotide triphosphate hydrolases"/>
    <property type="match status" value="1"/>
</dbReference>
<keyword evidence="4 8" id="KW-0418">Kinase</keyword>
<comment type="catalytic activity">
    <reaction evidence="7 8">
        <text>CMP + ATP = CDP + ADP</text>
        <dbReference type="Rhea" id="RHEA:11600"/>
        <dbReference type="ChEBI" id="CHEBI:30616"/>
        <dbReference type="ChEBI" id="CHEBI:58069"/>
        <dbReference type="ChEBI" id="CHEBI:60377"/>
        <dbReference type="ChEBI" id="CHEBI:456216"/>
        <dbReference type="EC" id="2.7.4.25"/>
    </reaction>
</comment>
<dbReference type="Proteomes" id="UP000774000">
    <property type="component" value="Unassembled WGS sequence"/>
</dbReference>
<evidence type="ECO:0000259" key="9">
    <source>
        <dbReference type="Pfam" id="PF02224"/>
    </source>
</evidence>
<keyword evidence="3 8" id="KW-0547">Nucleotide-binding</keyword>
<comment type="catalytic activity">
    <reaction evidence="6 8">
        <text>dCMP + ATP = dCDP + ADP</text>
        <dbReference type="Rhea" id="RHEA:25094"/>
        <dbReference type="ChEBI" id="CHEBI:30616"/>
        <dbReference type="ChEBI" id="CHEBI:57566"/>
        <dbReference type="ChEBI" id="CHEBI:58593"/>
        <dbReference type="ChEBI" id="CHEBI:456216"/>
        <dbReference type="EC" id="2.7.4.25"/>
    </reaction>
</comment>
<evidence type="ECO:0000256" key="3">
    <source>
        <dbReference type="ARBA" id="ARBA00022741"/>
    </source>
</evidence>
<evidence type="ECO:0000313" key="10">
    <source>
        <dbReference type="EMBL" id="MBM7556468.1"/>
    </source>
</evidence>
<keyword evidence="11" id="KW-1185">Reference proteome</keyword>
<dbReference type="HAMAP" id="MF_00238">
    <property type="entry name" value="Cytidyl_kinase_type1"/>
    <property type="match status" value="1"/>
</dbReference>
<evidence type="ECO:0000256" key="1">
    <source>
        <dbReference type="ARBA" id="ARBA00009427"/>
    </source>
</evidence>
<dbReference type="GO" id="GO:0036431">
    <property type="term" value="F:dCMP kinase activity"/>
    <property type="evidence" value="ECO:0007669"/>
    <property type="project" value="InterPro"/>
</dbReference>
<dbReference type="GO" id="GO:0005829">
    <property type="term" value="C:cytosol"/>
    <property type="evidence" value="ECO:0007669"/>
    <property type="project" value="TreeGrafter"/>
</dbReference>
<keyword evidence="8" id="KW-0963">Cytoplasm</keyword>
<evidence type="ECO:0000256" key="4">
    <source>
        <dbReference type="ARBA" id="ARBA00022777"/>
    </source>
</evidence>
<sequence>MGEDKELVIAIDGPAGAGKSTVAKRVADTLSYIYIDTGAMYRALTLKALKQGLNLADEDEVAAMAKETEVKFKKVNEKEKVILDGVDVTDKIRTNKVSNNVSLVAKIKAVRERLVKLQREMAAQGGVVMDGRDIGTVVLPDADLKVFLNATVEERTMRRYEDLKESGEEVDFEKLKEEIIRRDEIDKNREVSPLKKAEDANEVDTTNLSISEVVEEILNLCQEV</sequence>
<organism evidence="10 11">
    <name type="scientific">Halanaerobacter jeridensis</name>
    <dbReference type="NCBI Taxonomy" id="706427"/>
    <lineage>
        <taxon>Bacteria</taxon>
        <taxon>Bacillati</taxon>
        <taxon>Bacillota</taxon>
        <taxon>Clostridia</taxon>
        <taxon>Halanaerobiales</taxon>
        <taxon>Halobacteroidaceae</taxon>
        <taxon>Halanaerobacter</taxon>
    </lineage>
</organism>
<dbReference type="GO" id="GO:0005524">
    <property type="term" value="F:ATP binding"/>
    <property type="evidence" value="ECO:0007669"/>
    <property type="project" value="UniProtKB-UniRule"/>
</dbReference>
<dbReference type="PANTHER" id="PTHR21299:SF2">
    <property type="entry name" value="CYTIDYLATE KINASE"/>
    <property type="match status" value="1"/>
</dbReference>